<dbReference type="CDD" id="cd00158">
    <property type="entry name" value="RHOD"/>
    <property type="match status" value="1"/>
</dbReference>
<sequence>MSGQLTNQLCNASTLTPKTTSSQHPKPALSHTKRVTRTVRVHALASKTNARELIRSGTVRTVRPSEAGAVIGDEGFVLLDIRPVWEREKARVTGSVHVPLFVEDKDNGVLTLIKKWVHFGYIGLWTGQYFTTLNPDFLEKVEENVPDKTTKLLVACGEGLRSLMATTKLYEGGYKKLGWLEGGFNRSKVGDFVAIEGSEKLEYATIGGVSYIFLQLLILLRVVT</sequence>
<dbReference type="PROSITE" id="PS50206">
    <property type="entry name" value="RHODANESE_3"/>
    <property type="match status" value="1"/>
</dbReference>
<dbReference type="InterPro" id="IPR036873">
    <property type="entry name" value="Rhodanese-like_dom_sf"/>
</dbReference>
<protein>
    <recommendedName>
        <fullName evidence="2">Rhodanese domain-containing protein</fullName>
    </recommendedName>
</protein>
<evidence type="ECO:0000259" key="2">
    <source>
        <dbReference type="PROSITE" id="PS50206"/>
    </source>
</evidence>
<dbReference type="InterPro" id="IPR001763">
    <property type="entry name" value="Rhodanese-like_dom"/>
</dbReference>
<reference evidence="5 6" key="1">
    <citation type="journal article" date="2020" name="bioRxiv">
        <title>Sequence and annotation of 42 cannabis genomes reveals extensive copy number variation in cannabinoid synthesis and pathogen resistance genes.</title>
        <authorList>
            <person name="Mckernan K.J."/>
            <person name="Helbert Y."/>
            <person name="Kane L.T."/>
            <person name="Ebling H."/>
            <person name="Zhang L."/>
            <person name="Liu B."/>
            <person name="Eaton Z."/>
            <person name="Mclaughlin S."/>
            <person name="Kingan S."/>
            <person name="Baybayan P."/>
            <person name="Concepcion G."/>
            <person name="Jordan M."/>
            <person name="Riva A."/>
            <person name="Barbazuk W."/>
            <person name="Harkins T."/>
        </authorList>
    </citation>
    <scope>NUCLEOTIDE SEQUENCE [LARGE SCALE GENOMIC DNA]</scope>
    <source>
        <strain evidence="5 6">cv. Jamaican Lion 4</strain>
        <strain evidence="4">Father</strain>
        <strain evidence="3">Mother</strain>
        <tissue evidence="3">Leaf</tissue>
    </source>
</reference>
<dbReference type="PANTHER" id="PTHR45510">
    <property type="entry name" value="RHODANESE-LIKE DOMAIN-CONTAINING PROTEIN 10"/>
    <property type="match status" value="1"/>
</dbReference>
<keyword evidence="6" id="KW-1185">Reference proteome</keyword>
<gene>
    <name evidence="3" type="ORF">F8388_022522</name>
    <name evidence="4" type="ORF">G4B88_001656</name>
</gene>
<dbReference type="SMART" id="SM00450">
    <property type="entry name" value="RHOD"/>
    <property type="match status" value="1"/>
</dbReference>
<feature type="compositionally biased region" description="Polar residues" evidence="1">
    <location>
        <begin position="13"/>
        <end position="24"/>
    </location>
</feature>
<proteinExistence type="predicted"/>
<evidence type="ECO:0000313" key="3">
    <source>
        <dbReference type="EMBL" id="KAF4358755.1"/>
    </source>
</evidence>
<dbReference type="FunFam" id="3.40.250.10:FF:000047">
    <property type="entry name" value="Rhodanese-like domain-containing protein 10"/>
    <property type="match status" value="1"/>
</dbReference>
<evidence type="ECO:0000313" key="6">
    <source>
        <dbReference type="Proteomes" id="UP000583929"/>
    </source>
</evidence>
<evidence type="ECO:0000256" key="1">
    <source>
        <dbReference type="SAM" id="MobiDB-lite"/>
    </source>
</evidence>
<dbReference type="AlphaFoldDB" id="A0A7J6EKA1"/>
<dbReference type="Proteomes" id="UP000583929">
    <property type="component" value="Unassembled WGS sequence"/>
</dbReference>
<accession>A0A7J6EKA1</accession>
<dbReference type="Proteomes" id="UP000525078">
    <property type="component" value="Unassembled WGS sequence"/>
</dbReference>
<dbReference type="GO" id="GO:0009507">
    <property type="term" value="C:chloroplast"/>
    <property type="evidence" value="ECO:0007669"/>
    <property type="project" value="TreeGrafter"/>
</dbReference>
<comment type="caution">
    <text evidence="3">The sequence shown here is derived from an EMBL/GenBank/DDBJ whole genome shotgun (WGS) entry which is preliminary data.</text>
</comment>
<accession>A0A803QFU6</accession>
<dbReference type="Pfam" id="PF00581">
    <property type="entry name" value="Rhodanese"/>
    <property type="match status" value="1"/>
</dbReference>
<evidence type="ECO:0000313" key="5">
    <source>
        <dbReference type="Proteomes" id="UP000525078"/>
    </source>
</evidence>
<name>A0A7J6EKA1_CANSA</name>
<dbReference type="SUPFAM" id="SSF52821">
    <property type="entry name" value="Rhodanese/Cell cycle control phosphatase"/>
    <property type="match status" value="1"/>
</dbReference>
<organism evidence="3 5">
    <name type="scientific">Cannabis sativa</name>
    <name type="common">Hemp</name>
    <name type="synonym">Marijuana</name>
    <dbReference type="NCBI Taxonomy" id="3483"/>
    <lineage>
        <taxon>Eukaryota</taxon>
        <taxon>Viridiplantae</taxon>
        <taxon>Streptophyta</taxon>
        <taxon>Embryophyta</taxon>
        <taxon>Tracheophyta</taxon>
        <taxon>Spermatophyta</taxon>
        <taxon>Magnoliopsida</taxon>
        <taxon>eudicotyledons</taxon>
        <taxon>Gunneridae</taxon>
        <taxon>Pentapetalae</taxon>
        <taxon>rosids</taxon>
        <taxon>fabids</taxon>
        <taxon>Rosales</taxon>
        <taxon>Cannabaceae</taxon>
        <taxon>Cannabis</taxon>
    </lineage>
</organism>
<dbReference type="EMBL" id="JAATIP010000221">
    <property type="protein sequence ID" value="KAF4358755.1"/>
    <property type="molecule type" value="Genomic_DNA"/>
</dbReference>
<feature type="domain" description="Rhodanese" evidence="2">
    <location>
        <begin position="72"/>
        <end position="190"/>
    </location>
</feature>
<evidence type="ECO:0000313" key="4">
    <source>
        <dbReference type="EMBL" id="KAF4401462.1"/>
    </source>
</evidence>
<feature type="region of interest" description="Disordered" evidence="1">
    <location>
        <begin position="13"/>
        <end position="32"/>
    </location>
</feature>
<dbReference type="OMA" id="FTMINPD"/>
<dbReference type="Gene3D" id="3.40.250.10">
    <property type="entry name" value="Rhodanese-like domain"/>
    <property type="match status" value="1"/>
</dbReference>
<dbReference type="PANTHER" id="PTHR45510:SF1">
    <property type="entry name" value="RHODANESE-LIKE DOMAIN-CONTAINING PROTEIN 10"/>
    <property type="match status" value="1"/>
</dbReference>
<dbReference type="OrthoDB" id="566238at2759"/>
<dbReference type="InterPro" id="IPR044614">
    <property type="entry name" value="STR10"/>
</dbReference>
<dbReference type="EMBL" id="JAATIQ010000012">
    <property type="protein sequence ID" value="KAF4401462.1"/>
    <property type="molecule type" value="Genomic_DNA"/>
</dbReference>